<dbReference type="Pfam" id="PF12706">
    <property type="entry name" value="Lactamase_B_2"/>
    <property type="match status" value="1"/>
</dbReference>
<dbReference type="InterPro" id="IPR011842">
    <property type="entry name" value="PQQ_synth_PqqB"/>
</dbReference>
<dbReference type="NCBIfam" id="TIGR02108">
    <property type="entry name" value="PQQ_syn_pqqB"/>
    <property type="match status" value="1"/>
</dbReference>
<evidence type="ECO:0000256" key="4">
    <source>
        <dbReference type="ARBA" id="ARBA00022448"/>
    </source>
</evidence>
<keyword evidence="4" id="KW-0813">Transport</keyword>
<proteinExistence type="inferred from homology"/>
<evidence type="ECO:0000256" key="2">
    <source>
        <dbReference type="ARBA" id="ARBA00008481"/>
    </source>
</evidence>
<dbReference type="InterPro" id="IPR001279">
    <property type="entry name" value="Metallo-B-lactamas"/>
</dbReference>
<dbReference type="InterPro" id="IPR036866">
    <property type="entry name" value="RibonucZ/Hydroxyglut_hydro"/>
</dbReference>
<dbReference type="GO" id="GO:0018189">
    <property type="term" value="P:pyrroloquinoline quinone biosynthetic process"/>
    <property type="evidence" value="ECO:0007669"/>
    <property type="project" value="UniProtKB-UniPathway"/>
</dbReference>
<evidence type="ECO:0000259" key="6">
    <source>
        <dbReference type="Pfam" id="PF12706"/>
    </source>
</evidence>
<dbReference type="PANTHER" id="PTHR42663">
    <property type="entry name" value="HYDROLASE C777.06C-RELATED-RELATED"/>
    <property type="match status" value="1"/>
</dbReference>
<dbReference type="HAMAP" id="MF_00653">
    <property type="entry name" value="PQQ_syn_PqqB"/>
    <property type="match status" value="1"/>
</dbReference>
<dbReference type="SUPFAM" id="SSF56281">
    <property type="entry name" value="Metallo-hydrolase/oxidoreductase"/>
    <property type="match status" value="1"/>
</dbReference>
<name>A0A484SHZ3_9ZZZZ</name>
<sequence length="314" mass="33411">MQVLVLGAGAGGGFPQWNCNTPRSRAAREGHPALKPRTQASIAVSADGERWLLVNASPDFRQQQLAAPVLWPREGLRDSPIKAVTLTGGELDHITGLLSMRERQPFNLYATPAVLDLLARNPVFDALHPGAVQRSAIELDAPFRPHDPTGRPLGLTVRPYTVPGKVPLFMEAGAGDDLRGSADTTVGLHIAEDGGGAGLHFIPGCAAIDDALRARLDGADLLLFDGTLWRDDEMQLAGVGEKTGARMGHISVTHLGDPDAPGGLLHALAGVAIGRRLLIHVNTTNPVLDERSAERALLRERGWDVAEDGMTLHA</sequence>
<evidence type="ECO:0000313" key="8">
    <source>
        <dbReference type="EMBL" id="VFR60899.1"/>
    </source>
</evidence>
<keyword evidence="5" id="KW-0884">PQQ biosynthesis</keyword>
<evidence type="ECO:0000313" key="7">
    <source>
        <dbReference type="EMBL" id="VFR32058.1"/>
    </source>
</evidence>
<comment type="similarity">
    <text evidence="2">Belongs to the PqqB family.</text>
</comment>
<accession>A0A484SHZ3</accession>
<evidence type="ECO:0000256" key="1">
    <source>
        <dbReference type="ARBA" id="ARBA00004886"/>
    </source>
</evidence>
<gene>
    <name evidence="7" type="ORF">ANK1_4067</name>
    <name evidence="8" type="ORF">ANK2_4068</name>
</gene>
<organism evidence="8">
    <name type="scientific">plant metagenome</name>
    <dbReference type="NCBI Taxonomy" id="1297885"/>
    <lineage>
        <taxon>unclassified sequences</taxon>
        <taxon>metagenomes</taxon>
        <taxon>organismal metagenomes</taxon>
    </lineage>
</organism>
<evidence type="ECO:0000256" key="3">
    <source>
        <dbReference type="ARBA" id="ARBA00015084"/>
    </source>
</evidence>
<comment type="pathway">
    <text evidence="1">Cofactor biosynthesis; pyrroloquinoline quinone biosynthesis.</text>
</comment>
<dbReference type="Gene3D" id="3.60.15.10">
    <property type="entry name" value="Ribonuclease Z/Hydroxyacylglutathione hydrolase-like"/>
    <property type="match status" value="1"/>
</dbReference>
<dbReference type="AlphaFoldDB" id="A0A484SHZ3"/>
<dbReference type="EMBL" id="CAADIF010000005">
    <property type="protein sequence ID" value="VFR60899.1"/>
    <property type="molecule type" value="Genomic_DNA"/>
</dbReference>
<protein>
    <recommendedName>
        <fullName evidence="3">Coenzyme PQQ synthesis protein B</fullName>
    </recommendedName>
</protein>
<reference evidence="8" key="1">
    <citation type="submission" date="2019-03" db="EMBL/GenBank/DDBJ databases">
        <authorList>
            <person name="Danneels B."/>
        </authorList>
    </citation>
    <scope>NUCLEOTIDE SEQUENCE</scope>
</reference>
<dbReference type="EMBL" id="CAADIA010000006">
    <property type="protein sequence ID" value="VFR32058.1"/>
    <property type="molecule type" value="Genomic_DNA"/>
</dbReference>
<dbReference type="UniPathway" id="UPA00539"/>
<feature type="domain" description="Metallo-beta-lactamase" evidence="6">
    <location>
        <begin position="50"/>
        <end position="280"/>
    </location>
</feature>
<evidence type="ECO:0000256" key="5">
    <source>
        <dbReference type="ARBA" id="ARBA00022905"/>
    </source>
</evidence>
<dbReference type="PANTHER" id="PTHR42663:SF7">
    <property type="entry name" value="COENZYME PQQ SYNTHESIS PROTEIN B"/>
    <property type="match status" value="1"/>
</dbReference>